<name>A0AAV8XVE2_9CUCU</name>
<keyword evidence="2" id="KW-1185">Reference proteome</keyword>
<dbReference type="EMBL" id="JAPWTK010000316">
    <property type="protein sequence ID" value="KAJ8942713.1"/>
    <property type="molecule type" value="Genomic_DNA"/>
</dbReference>
<organism evidence="1 2">
    <name type="scientific">Aromia moschata</name>
    <dbReference type="NCBI Taxonomy" id="1265417"/>
    <lineage>
        <taxon>Eukaryota</taxon>
        <taxon>Metazoa</taxon>
        <taxon>Ecdysozoa</taxon>
        <taxon>Arthropoda</taxon>
        <taxon>Hexapoda</taxon>
        <taxon>Insecta</taxon>
        <taxon>Pterygota</taxon>
        <taxon>Neoptera</taxon>
        <taxon>Endopterygota</taxon>
        <taxon>Coleoptera</taxon>
        <taxon>Polyphaga</taxon>
        <taxon>Cucujiformia</taxon>
        <taxon>Chrysomeloidea</taxon>
        <taxon>Cerambycidae</taxon>
        <taxon>Cerambycinae</taxon>
        <taxon>Callichromatini</taxon>
        <taxon>Aromia</taxon>
    </lineage>
</organism>
<reference evidence="1" key="1">
    <citation type="journal article" date="2023" name="Insect Mol. Biol.">
        <title>Genome sequencing provides insights into the evolution of gene families encoding plant cell wall-degrading enzymes in longhorned beetles.</title>
        <authorList>
            <person name="Shin N.R."/>
            <person name="Okamura Y."/>
            <person name="Kirsch R."/>
            <person name="Pauchet Y."/>
        </authorList>
    </citation>
    <scope>NUCLEOTIDE SEQUENCE</scope>
    <source>
        <strain evidence="1">AMC_N1</strain>
    </source>
</reference>
<evidence type="ECO:0000313" key="2">
    <source>
        <dbReference type="Proteomes" id="UP001162162"/>
    </source>
</evidence>
<sequence>MKTECVGHVEKRMGTRLHNAKKTNKGFGGRGSGKLTIKMHSVVEKFHLHETCPPEVVALEHESTAAILI</sequence>
<gene>
    <name evidence="1" type="ORF">NQ318_017012</name>
</gene>
<proteinExistence type="predicted"/>
<comment type="caution">
    <text evidence="1">The sequence shown here is derived from an EMBL/GenBank/DDBJ whole genome shotgun (WGS) entry which is preliminary data.</text>
</comment>
<dbReference type="Proteomes" id="UP001162162">
    <property type="component" value="Unassembled WGS sequence"/>
</dbReference>
<protein>
    <submittedName>
        <fullName evidence="1">Uncharacterized protein</fullName>
    </submittedName>
</protein>
<dbReference type="AlphaFoldDB" id="A0AAV8XVE2"/>
<evidence type="ECO:0000313" key="1">
    <source>
        <dbReference type="EMBL" id="KAJ8942713.1"/>
    </source>
</evidence>
<accession>A0AAV8XVE2</accession>